<dbReference type="InterPro" id="IPR036388">
    <property type="entry name" value="WH-like_DNA-bd_sf"/>
</dbReference>
<dbReference type="EMBL" id="AGYR01000036">
    <property type="protein sequence ID" value="ENZ13052.1"/>
    <property type="molecule type" value="Genomic_DNA"/>
</dbReference>
<reference evidence="1 2" key="1">
    <citation type="submission" date="2013-01" db="EMBL/GenBank/DDBJ databases">
        <title>The Genome Sequence of Clostridium clostridioforme 90A8.</title>
        <authorList>
            <consortium name="The Broad Institute Genome Sequencing Platform"/>
            <person name="Earl A."/>
            <person name="Ward D."/>
            <person name="Feldgarden M."/>
            <person name="Gevers D."/>
            <person name="Courvalin P."/>
            <person name="Lambert T."/>
            <person name="Walker B."/>
            <person name="Young S.K."/>
            <person name="Zeng Q."/>
            <person name="Gargeya S."/>
            <person name="Fitzgerald M."/>
            <person name="Haas B."/>
            <person name="Abouelleil A."/>
            <person name="Alvarado L."/>
            <person name="Arachchi H.M."/>
            <person name="Berlin A.M."/>
            <person name="Chapman S.B."/>
            <person name="Dewar J."/>
            <person name="Goldberg J."/>
            <person name="Griggs A."/>
            <person name="Gujja S."/>
            <person name="Hansen M."/>
            <person name="Howarth C."/>
            <person name="Imamovic A."/>
            <person name="Larimer J."/>
            <person name="McCowan C."/>
            <person name="Murphy C."/>
            <person name="Neiman D."/>
            <person name="Pearson M."/>
            <person name="Priest M."/>
            <person name="Roberts A."/>
            <person name="Saif S."/>
            <person name="Shea T."/>
            <person name="Sisk P."/>
            <person name="Sykes S."/>
            <person name="Wortman J."/>
            <person name="Nusbaum C."/>
            <person name="Birren B."/>
        </authorList>
    </citation>
    <scope>NUCLEOTIDE SEQUENCE [LARGE SCALE GENOMIC DNA]</scope>
    <source>
        <strain evidence="1 2">90A8</strain>
    </source>
</reference>
<evidence type="ECO:0000313" key="1">
    <source>
        <dbReference type="EMBL" id="ENZ13052.1"/>
    </source>
</evidence>
<dbReference type="Gene3D" id="1.10.10.10">
    <property type="entry name" value="Winged helix-like DNA-binding domain superfamily/Winged helix DNA-binding domain"/>
    <property type="match status" value="1"/>
</dbReference>
<dbReference type="HOGENOM" id="CLU_1324511_0_0_9"/>
<comment type="caution">
    <text evidence="1">The sequence shown here is derived from an EMBL/GenBank/DDBJ whole genome shotgun (WGS) entry which is preliminary data.</text>
</comment>
<evidence type="ECO:0000313" key="2">
    <source>
        <dbReference type="Proteomes" id="UP000013085"/>
    </source>
</evidence>
<name>A0A0E2H843_9FIRM</name>
<dbReference type="AlphaFoldDB" id="A0A0E2H843"/>
<gene>
    <name evidence="1" type="ORF">HMPREF1090_03333</name>
</gene>
<sequence>MTDKIMECITNPVKCKLLLEFYSQSQATAKHLSDTLGDIPQATLYRNLKSCTSRNSSLEAPSNTSPQSFVAKLAQRRSRTGNTAEFQAQGFRSLTCSRLKIRSRDIAHTRYMKFYWQIGNYHAVHYNGLRILRIKQIAVEGLVTISPTLEIPLFYCLGFIPQNITFIRITISKTAAIATQKPILSPSHWVVPKRVIQISFQFIVTPP</sequence>
<accession>A0A0E2H843</accession>
<organism evidence="1 2">
    <name type="scientific">[Clostridium] clostridioforme 90A8</name>
    <dbReference type="NCBI Taxonomy" id="999408"/>
    <lineage>
        <taxon>Bacteria</taxon>
        <taxon>Bacillati</taxon>
        <taxon>Bacillota</taxon>
        <taxon>Clostridia</taxon>
        <taxon>Lachnospirales</taxon>
        <taxon>Lachnospiraceae</taxon>
        <taxon>Enterocloster</taxon>
    </lineage>
</organism>
<protein>
    <submittedName>
        <fullName evidence="1">Uncharacterized protein</fullName>
    </submittedName>
</protein>
<proteinExistence type="predicted"/>
<dbReference type="RefSeq" id="WP_002593528.1">
    <property type="nucleotide sequence ID" value="NZ_KB850978.1"/>
</dbReference>
<dbReference type="Proteomes" id="UP000013085">
    <property type="component" value="Unassembled WGS sequence"/>
</dbReference>
<dbReference type="GeneID" id="89538483"/>